<sequence>MTPSRHCLLFGSKLPQQPPHCLLCTVNFIISTMAPVPIEPEIDYLAVAAVGTHATSVAVLTAYVARSLYRSYTSLSPAQGTRERLTRRSILTPLFAGLAALSLALAGYTTSRYATLSYKVWADQRALEIPARVYGEKGILPYGNNSTHVYVARWLTDTPVYLDALEIVAEKARRYWWGQQVELATIAWSLLLSIEGRRRNIPFLWAYLALAHLVNLSFAQNLFYLALLLTPTPIISAGEGPPTSALGRLRNRLFPPKPAGWTPSVALLMAALTQSFGVLFCVPAVTGSPGFPALAVAGKALTFAPLLIPAIAPASWGTVHAHPRGSYGDLTELFRFVSMATFGLQAKATVLGLIYNAPDAHYHRHSKFLPFDKETRSTLEQTTMAFSKILGSTADHPVVAAAAWDVLLSGVGLAVWAAVRPLDINDILACATPFFKNRVLEAEAAVDAVGDTDEPSAVVVRSSGRTTRSSAASLSPAAETPGPKRRGRPRKIKTEANDVADSAYIPSPTESVAIIAGDQVPQEDLDWEATALTWGLNALGGLGLGSSGVFGAEYTASAASGHHSNSSTTSFQRLAKTFSWKPRSDSSSNASSNTNSSSDDDTPAPCMTDDRPEKGVPSWLKKKNKPAKKPLFAGLSLPTLYGGGAKASKSAVDPREKPFTEVNLRHQEMLSGFTFTFGNRCDSRRSSIHGGISPGTSRMPSFDGGSRSMPSAADDDERDPFDNFDEHFLSPAAAQRRPALFA</sequence>
<dbReference type="Proteomes" id="UP000044602">
    <property type="component" value="Unassembled WGS sequence"/>
</dbReference>
<feature type="region of interest" description="Disordered" evidence="1">
    <location>
        <begin position="455"/>
        <end position="498"/>
    </location>
</feature>
<gene>
    <name evidence="3" type="ORF">BN1708_010362</name>
</gene>
<accession>A0A0G4KR32</accession>
<protein>
    <submittedName>
        <fullName evidence="3">Uncharacterized protein</fullName>
    </submittedName>
</protein>
<evidence type="ECO:0000256" key="2">
    <source>
        <dbReference type="SAM" id="Phobius"/>
    </source>
</evidence>
<feature type="region of interest" description="Disordered" evidence="1">
    <location>
        <begin position="581"/>
        <end position="623"/>
    </location>
</feature>
<feature type="compositionally biased region" description="Low complexity" evidence="1">
    <location>
        <begin position="456"/>
        <end position="481"/>
    </location>
</feature>
<evidence type="ECO:0000256" key="1">
    <source>
        <dbReference type="SAM" id="MobiDB-lite"/>
    </source>
</evidence>
<keyword evidence="2" id="KW-0812">Transmembrane</keyword>
<feature type="transmembrane region" description="Helical" evidence="2">
    <location>
        <begin position="44"/>
        <end position="69"/>
    </location>
</feature>
<reference evidence="3 4" key="1">
    <citation type="submission" date="2015-05" db="EMBL/GenBank/DDBJ databases">
        <authorList>
            <person name="Wang D.B."/>
            <person name="Wang M."/>
        </authorList>
    </citation>
    <scope>NUCLEOTIDE SEQUENCE [LARGE SCALE GENOMIC DNA]</scope>
    <source>
        <strain evidence="3">VL1</strain>
    </source>
</reference>
<keyword evidence="4" id="KW-1185">Reference proteome</keyword>
<dbReference type="AlphaFoldDB" id="A0A0G4KR32"/>
<dbReference type="EMBL" id="CVQH01003447">
    <property type="protein sequence ID" value="CRK12166.1"/>
    <property type="molecule type" value="Genomic_DNA"/>
</dbReference>
<keyword evidence="2" id="KW-1133">Transmembrane helix</keyword>
<keyword evidence="2" id="KW-0472">Membrane</keyword>
<evidence type="ECO:0000313" key="3">
    <source>
        <dbReference type="EMBL" id="CRK12166.1"/>
    </source>
</evidence>
<feature type="transmembrane region" description="Helical" evidence="2">
    <location>
        <begin position="90"/>
        <end position="108"/>
    </location>
</feature>
<feature type="region of interest" description="Disordered" evidence="1">
    <location>
        <begin position="684"/>
        <end position="730"/>
    </location>
</feature>
<proteinExistence type="predicted"/>
<evidence type="ECO:0000313" key="4">
    <source>
        <dbReference type="Proteomes" id="UP000044602"/>
    </source>
</evidence>
<organism evidence="3 4">
    <name type="scientific">Verticillium longisporum</name>
    <name type="common">Verticillium dahliae var. longisporum</name>
    <dbReference type="NCBI Taxonomy" id="100787"/>
    <lineage>
        <taxon>Eukaryota</taxon>
        <taxon>Fungi</taxon>
        <taxon>Dikarya</taxon>
        <taxon>Ascomycota</taxon>
        <taxon>Pezizomycotina</taxon>
        <taxon>Sordariomycetes</taxon>
        <taxon>Hypocreomycetidae</taxon>
        <taxon>Glomerellales</taxon>
        <taxon>Plectosphaerellaceae</taxon>
        <taxon>Verticillium</taxon>
    </lineage>
</organism>
<name>A0A0G4KR32_VERLO</name>
<feature type="compositionally biased region" description="Low complexity" evidence="1">
    <location>
        <begin position="585"/>
        <end position="597"/>
    </location>
</feature>